<sequence>MLYSINKVSIRPAQNPLNLRLLHLRLSLILHNHPIRKCTRASVLLNHIRILELAYLNHFRIHSDGKLNSLKTSLLYQLELPCFSIHYHLPIYHLSQIIPNHPFPFS</sequence>
<dbReference type="AlphaFoldDB" id="A0A9I9E7A3"/>
<dbReference type="Gramene" id="MELO3C029695.2.1">
    <property type="protein sequence ID" value="MELO3C029695.2.1"/>
    <property type="gene ID" value="MELO3C029695.2"/>
</dbReference>
<evidence type="ECO:0000313" key="1">
    <source>
        <dbReference type="EnsemblPlants" id="MELO3C029695.2.1"/>
    </source>
</evidence>
<proteinExistence type="predicted"/>
<accession>A0A9I9E7A3</accession>
<reference evidence="1" key="1">
    <citation type="submission" date="2023-03" db="UniProtKB">
        <authorList>
            <consortium name="EnsemblPlants"/>
        </authorList>
    </citation>
    <scope>IDENTIFICATION</scope>
</reference>
<name>A0A9I9E7A3_CUCME</name>
<organism evidence="1">
    <name type="scientific">Cucumis melo</name>
    <name type="common">Muskmelon</name>
    <dbReference type="NCBI Taxonomy" id="3656"/>
    <lineage>
        <taxon>Eukaryota</taxon>
        <taxon>Viridiplantae</taxon>
        <taxon>Streptophyta</taxon>
        <taxon>Embryophyta</taxon>
        <taxon>Tracheophyta</taxon>
        <taxon>Spermatophyta</taxon>
        <taxon>Magnoliopsida</taxon>
        <taxon>eudicotyledons</taxon>
        <taxon>Gunneridae</taxon>
        <taxon>Pentapetalae</taxon>
        <taxon>rosids</taxon>
        <taxon>fabids</taxon>
        <taxon>Cucurbitales</taxon>
        <taxon>Cucurbitaceae</taxon>
        <taxon>Benincaseae</taxon>
        <taxon>Cucumis</taxon>
    </lineage>
</organism>
<protein>
    <submittedName>
        <fullName evidence="1">Uncharacterized protein</fullName>
    </submittedName>
</protein>
<dbReference type="EnsemblPlants" id="MELO3C029695.2.1">
    <property type="protein sequence ID" value="MELO3C029695.2.1"/>
    <property type="gene ID" value="MELO3C029695.2"/>
</dbReference>